<comment type="function">
    <text evidence="9">Part of the ABC transporter complex CysAWTP (TC 3.A.1.6.1) involved in sulfate/thiosulfate import. Probably responsible for the translocation of the substrate across the membrane.</text>
</comment>
<evidence type="ECO:0000256" key="4">
    <source>
        <dbReference type="ARBA" id="ARBA00022448"/>
    </source>
</evidence>
<dbReference type="NCBIfam" id="TIGR00969">
    <property type="entry name" value="3a0106s02"/>
    <property type="match status" value="1"/>
</dbReference>
<keyword evidence="4" id="KW-0813">Transport</keyword>
<gene>
    <name evidence="12" type="primary">cysT</name>
</gene>
<evidence type="ECO:0000256" key="5">
    <source>
        <dbReference type="ARBA" id="ARBA00022692"/>
    </source>
</evidence>
<evidence type="ECO:0000256" key="1">
    <source>
        <dbReference type="ARBA" id="ARBA00004508"/>
    </source>
</evidence>
<geneLocation type="plastid" evidence="12"/>
<dbReference type="PANTHER" id="PTHR30406">
    <property type="entry name" value="SULFATE TRANSPORT SYSTEM PERMEASE PROTEIN"/>
    <property type="match status" value="1"/>
</dbReference>
<sequence>MIPLGLLPHTVLLGINQTHIRFLTYFELVLTVALHYGGFILVLPVLALLLRAKEQSWYTILQVVTEPVVLSAYKVTFLTAGLAALINCFFGLILAWILVRYRFPGKRALDAAVDLPFALPTSVGGLTLMTVYSDKGWMGPICSWLGIKIAFSRLGVLMAMMFVSLPFIVRTIQPVLESMEEEIEEAAWCIGASPWTTFWHVLFPPMISPLLTGTALGFSRAIGEYGSIVLVASNIPMKDLVVSVLIFQRLEQYDYKGATAIASVVLIVSFVILLIINYIYLRRQALTK</sequence>
<dbReference type="AlphaFoldDB" id="A0A6N0GX90"/>
<dbReference type="NCBIfam" id="TIGR02139">
    <property type="entry name" value="permease_CysT"/>
    <property type="match status" value="1"/>
</dbReference>
<dbReference type="InterPro" id="IPR000515">
    <property type="entry name" value="MetI-like"/>
</dbReference>
<evidence type="ECO:0000256" key="8">
    <source>
        <dbReference type="ARBA" id="ARBA00023136"/>
    </source>
</evidence>
<keyword evidence="5 10" id="KW-0812">Transmembrane</keyword>
<evidence type="ECO:0000256" key="6">
    <source>
        <dbReference type="ARBA" id="ARBA00022989"/>
    </source>
</evidence>
<dbReference type="GO" id="GO:0005886">
    <property type="term" value="C:plasma membrane"/>
    <property type="evidence" value="ECO:0007669"/>
    <property type="project" value="InterPro"/>
</dbReference>
<feature type="transmembrane region" description="Helical" evidence="10">
    <location>
        <begin position="144"/>
        <end position="169"/>
    </location>
</feature>
<feature type="transmembrane region" description="Helical" evidence="10">
    <location>
        <begin position="260"/>
        <end position="281"/>
    </location>
</feature>
<dbReference type="FunFam" id="1.10.3720.10:FF:000004">
    <property type="entry name" value="Sulfate transport system permease protein CysT"/>
    <property type="match status" value="1"/>
</dbReference>
<dbReference type="Pfam" id="PF00528">
    <property type="entry name" value="BPD_transp_1"/>
    <property type="match status" value="1"/>
</dbReference>
<reference evidence="12" key="1">
    <citation type="journal article" date="2020" name="J. Exp. Bot.">
        <title>Zygnema circumcarinatum UTEX 1559 chloroplast and mitochondrial genomes provide insight into land plant evolution.</title>
        <authorList>
            <person name="Orton L.M."/>
            <person name="Fitzek E."/>
            <person name="Feng X."/>
            <person name="Grayburn W.S."/>
            <person name="Mower J.P."/>
            <person name="Liu K."/>
            <person name="Zhang C."/>
            <person name="Duvall M.R."/>
            <person name="Yin Y."/>
        </authorList>
    </citation>
    <scope>NUCLEOTIDE SEQUENCE</scope>
    <source>
        <strain evidence="12">UTEX 1559 mating type +</strain>
    </source>
</reference>
<feature type="domain" description="ABC transmembrane type-1" evidence="11">
    <location>
        <begin position="73"/>
        <end position="276"/>
    </location>
</feature>
<dbReference type="InterPro" id="IPR011865">
    <property type="entry name" value="CysT_permease"/>
</dbReference>
<dbReference type="EMBL" id="MT040697">
    <property type="protein sequence ID" value="QKQ14592.1"/>
    <property type="molecule type" value="Genomic_DNA"/>
</dbReference>
<comment type="similarity">
    <text evidence="2">Belongs to the binding-protein-dependent transport system permease family. CysTW subfamily.</text>
</comment>
<name>A0A6N0GX90_ZYGCR</name>
<dbReference type="SUPFAM" id="SSF161098">
    <property type="entry name" value="MetI-like"/>
    <property type="match status" value="1"/>
</dbReference>
<evidence type="ECO:0000259" key="11">
    <source>
        <dbReference type="PROSITE" id="PS50928"/>
    </source>
</evidence>
<organism evidence="12">
    <name type="scientific">Zygnema circumcarinatum</name>
    <name type="common">Green alga</name>
    <dbReference type="NCBI Taxonomy" id="35869"/>
    <lineage>
        <taxon>Eukaryota</taxon>
        <taxon>Viridiplantae</taxon>
        <taxon>Streptophyta</taxon>
        <taxon>Zygnematophyceae</taxon>
        <taxon>Zygnematophycidae</taxon>
        <taxon>Zygnematales</taxon>
        <taxon>Zygnemataceae</taxon>
        <taxon>Zygnema</taxon>
    </lineage>
</organism>
<accession>A0A6N0GX90</accession>
<feature type="transmembrane region" description="Helical" evidence="10">
    <location>
        <begin position="111"/>
        <end position="132"/>
    </location>
</feature>
<proteinExistence type="inferred from homology"/>
<dbReference type="Gene3D" id="1.10.3720.10">
    <property type="entry name" value="MetI-like"/>
    <property type="match status" value="1"/>
</dbReference>
<feature type="transmembrane region" description="Helical" evidence="10">
    <location>
        <begin position="79"/>
        <end position="99"/>
    </location>
</feature>
<evidence type="ECO:0000313" key="12">
    <source>
        <dbReference type="EMBL" id="QKQ14592.1"/>
    </source>
</evidence>
<feature type="transmembrane region" description="Helical" evidence="10">
    <location>
        <begin position="228"/>
        <end position="248"/>
    </location>
</feature>
<dbReference type="CDD" id="cd06261">
    <property type="entry name" value="TM_PBP2"/>
    <property type="match status" value="1"/>
</dbReference>
<evidence type="ECO:0000256" key="7">
    <source>
        <dbReference type="ARBA" id="ARBA00023032"/>
    </source>
</evidence>
<dbReference type="InterPro" id="IPR035906">
    <property type="entry name" value="MetI-like_sf"/>
</dbReference>
<comment type="subcellular location">
    <subcellularLocation>
        <location evidence="1">Plastid</location>
        <location evidence="1">Chloroplast membrane</location>
        <topology evidence="1">Multi-pass membrane protein</topology>
    </subcellularLocation>
</comment>
<keyword evidence="8 10" id="KW-0472">Membrane</keyword>
<evidence type="ECO:0000256" key="2">
    <source>
        <dbReference type="ARBA" id="ARBA00007069"/>
    </source>
</evidence>
<dbReference type="GO" id="GO:0015419">
    <property type="term" value="F:ABC-type sulfate transporter activity"/>
    <property type="evidence" value="ECO:0007669"/>
    <property type="project" value="InterPro"/>
</dbReference>
<keyword evidence="7" id="KW-0764">Sulfate transport</keyword>
<dbReference type="PROSITE" id="PS50928">
    <property type="entry name" value="ABC_TM1"/>
    <property type="match status" value="1"/>
</dbReference>
<evidence type="ECO:0000256" key="3">
    <source>
        <dbReference type="ARBA" id="ARBA00016710"/>
    </source>
</evidence>
<dbReference type="GO" id="GO:0031969">
    <property type="term" value="C:chloroplast membrane"/>
    <property type="evidence" value="ECO:0007669"/>
    <property type="project" value="UniProtKB-SubCell"/>
</dbReference>
<keyword evidence="6 10" id="KW-1133">Transmembrane helix</keyword>
<evidence type="ECO:0000256" key="10">
    <source>
        <dbReference type="SAM" id="Phobius"/>
    </source>
</evidence>
<keyword evidence="12" id="KW-0934">Plastid</keyword>
<evidence type="ECO:0000256" key="9">
    <source>
        <dbReference type="ARBA" id="ARBA00025323"/>
    </source>
</evidence>
<dbReference type="PANTHER" id="PTHR30406:SF8">
    <property type="entry name" value="SULFATE TRANSPORT SYSTEM PERMEASE PROTEIN CYST"/>
    <property type="match status" value="1"/>
</dbReference>
<dbReference type="InterPro" id="IPR005667">
    <property type="entry name" value="Sulph_transpt2"/>
</dbReference>
<feature type="transmembrane region" description="Helical" evidence="10">
    <location>
        <begin position="28"/>
        <end position="50"/>
    </location>
</feature>
<protein>
    <recommendedName>
        <fullName evidence="3">Probable sulfate transport system permease protein cysT</fullName>
    </recommendedName>
</protein>